<reference evidence="2" key="1">
    <citation type="submission" date="2023-03" db="EMBL/GenBank/DDBJ databases">
        <title>Electrophorus voltai genome.</title>
        <authorList>
            <person name="Bian C."/>
        </authorList>
    </citation>
    <scope>NUCLEOTIDE SEQUENCE</scope>
    <source>
        <strain evidence="2">CB-2022</strain>
        <tissue evidence="2">Muscle</tissue>
    </source>
</reference>
<proteinExistence type="predicted"/>
<evidence type="ECO:0000313" key="3">
    <source>
        <dbReference type="Proteomes" id="UP001239994"/>
    </source>
</evidence>
<accession>A0AAD8Z9Z8</accession>
<dbReference type="Proteomes" id="UP001239994">
    <property type="component" value="Unassembled WGS sequence"/>
</dbReference>
<keyword evidence="3" id="KW-1185">Reference proteome</keyword>
<protein>
    <submittedName>
        <fullName evidence="2">Uncharacterized protein</fullName>
    </submittedName>
</protein>
<feature type="region of interest" description="Disordered" evidence="1">
    <location>
        <begin position="1"/>
        <end position="33"/>
    </location>
</feature>
<evidence type="ECO:0000256" key="1">
    <source>
        <dbReference type="SAM" id="MobiDB-lite"/>
    </source>
</evidence>
<organism evidence="2 3">
    <name type="scientific">Electrophorus voltai</name>
    <dbReference type="NCBI Taxonomy" id="2609070"/>
    <lineage>
        <taxon>Eukaryota</taxon>
        <taxon>Metazoa</taxon>
        <taxon>Chordata</taxon>
        <taxon>Craniata</taxon>
        <taxon>Vertebrata</taxon>
        <taxon>Euteleostomi</taxon>
        <taxon>Actinopterygii</taxon>
        <taxon>Neopterygii</taxon>
        <taxon>Teleostei</taxon>
        <taxon>Ostariophysi</taxon>
        <taxon>Gymnotiformes</taxon>
        <taxon>Gymnotoidei</taxon>
        <taxon>Gymnotidae</taxon>
        <taxon>Electrophorus</taxon>
    </lineage>
</organism>
<sequence>MATEETDGGEFQEKAGLKRKLTGPPRLLLGKPRSPVRDEIKSDAHVFRKQQRHKFSEAVKDKAAVHQGNSELGCESLCVACPSPQSAFTVKEGAISLDLQEKSLEITLDLQERRVKRKHGKNRLKKSRAKAAFRRVFSPAFMCVLKRKKTVIKSEEFLEDKTVHRACLSLQDAPGDSNTTQEPSTILSVPFSMTKRCKKEALMQAGTGTIKRKFHVRIWNFFKRHSVKSERNLSQEEGCVRPCIDTFIEIERKPACCAPESSGTLAADEQLNRSSKIHEDNARITVETCPGKDADHREEGTEMMSTDVSAVPNTAFIHEKVEQVSYLKQDVCKHHQFPNIVGEEDTKVQITEILAPIGLLHSQVPLPSVHECSSDTEVTEMSSDIPVTRVIALIDTYKIVPIENEVKCKPVITIEDVHSSDEEKQEPIENNPPQCDRLSTVVSANGSCYPLKINSMANDTFQTLDQSEHKSLLSELALVQTALSLVHGAISWIRGSEAAYI</sequence>
<feature type="compositionally biased region" description="Acidic residues" evidence="1">
    <location>
        <begin position="1"/>
        <end position="10"/>
    </location>
</feature>
<gene>
    <name evidence="2" type="ORF">P4O66_001093</name>
</gene>
<name>A0AAD8Z9Z8_9TELE</name>
<dbReference type="AlphaFoldDB" id="A0AAD8Z9Z8"/>
<dbReference type="EMBL" id="JAROKS010000015">
    <property type="protein sequence ID" value="KAK1795597.1"/>
    <property type="molecule type" value="Genomic_DNA"/>
</dbReference>
<comment type="caution">
    <text evidence="2">The sequence shown here is derived from an EMBL/GenBank/DDBJ whole genome shotgun (WGS) entry which is preliminary data.</text>
</comment>
<evidence type="ECO:0000313" key="2">
    <source>
        <dbReference type="EMBL" id="KAK1795597.1"/>
    </source>
</evidence>